<reference evidence="4" key="1">
    <citation type="submission" date="2015-05" db="UniProtKB">
        <authorList>
            <consortium name="EnsemblMetazoa"/>
        </authorList>
    </citation>
    <scope>IDENTIFICATION</scope>
</reference>
<proteinExistence type="inferred from homology"/>
<dbReference type="EnsemblMetazoa" id="RPRC003737-RA">
    <property type="protein sequence ID" value="RPRC003737-PA"/>
    <property type="gene ID" value="RPRC003737"/>
</dbReference>
<dbReference type="Gene3D" id="3.30.2320.30">
    <property type="entry name" value="ATP synthase, E subunit, C-terminal"/>
    <property type="match status" value="1"/>
</dbReference>
<dbReference type="InParanoid" id="T1HI64"/>
<evidence type="ECO:0000313" key="5">
    <source>
        <dbReference type="Proteomes" id="UP000015103"/>
    </source>
</evidence>
<dbReference type="HOGENOM" id="CLU_1436090_0_0_1"/>
<dbReference type="OMA" id="ERMIAFM"/>
<comment type="similarity">
    <text evidence="1">Belongs to the V-ATPase E subunit family.</text>
</comment>
<dbReference type="GO" id="GO:0046961">
    <property type="term" value="F:proton-transporting ATPase activity, rotational mechanism"/>
    <property type="evidence" value="ECO:0007669"/>
    <property type="project" value="InterPro"/>
</dbReference>
<evidence type="ECO:0000256" key="1">
    <source>
        <dbReference type="ARBA" id="ARBA00005901"/>
    </source>
</evidence>
<protein>
    <submittedName>
        <fullName evidence="4">Uncharacterized protein</fullName>
    </submittedName>
</protein>
<keyword evidence="2" id="KW-0813">Transport</keyword>
<organism evidence="4 5">
    <name type="scientific">Rhodnius prolixus</name>
    <name type="common">Triatomid bug</name>
    <dbReference type="NCBI Taxonomy" id="13249"/>
    <lineage>
        <taxon>Eukaryota</taxon>
        <taxon>Metazoa</taxon>
        <taxon>Ecdysozoa</taxon>
        <taxon>Arthropoda</taxon>
        <taxon>Hexapoda</taxon>
        <taxon>Insecta</taxon>
        <taxon>Pterygota</taxon>
        <taxon>Neoptera</taxon>
        <taxon>Paraneoptera</taxon>
        <taxon>Hemiptera</taxon>
        <taxon>Heteroptera</taxon>
        <taxon>Panheteroptera</taxon>
        <taxon>Cimicomorpha</taxon>
        <taxon>Reduviidae</taxon>
        <taxon>Triatominae</taxon>
        <taxon>Rhodnius</taxon>
    </lineage>
</organism>
<evidence type="ECO:0000313" key="4">
    <source>
        <dbReference type="EnsemblMetazoa" id="RPRC003737-PA"/>
    </source>
</evidence>
<dbReference type="AlphaFoldDB" id="T1HI64"/>
<dbReference type="Proteomes" id="UP000015103">
    <property type="component" value="Unassembled WGS sequence"/>
</dbReference>
<sequence length="189" mass="22353">MDFSRQVERMIAFMDKEGEERRKEMFEKADEEYNIQIGYMLRTERAKLSNWYKKKEDAVVMSRKVAGSVARNEARLSLLRYRVLLVDNLYKEIRDTVLNNINDINKRRTILGDLLFQGLCMVDIVLDDKNYLSDDKLLGVFLSARRGRISVENTIASRIEQIRTTFAPGLRKILFRRVTLSMVTRYHYK</sequence>
<name>T1HI64_RHOPR</name>
<dbReference type="EMBL" id="ACPB03008799">
    <property type="status" value="NOT_ANNOTATED_CDS"/>
    <property type="molecule type" value="Genomic_DNA"/>
</dbReference>
<dbReference type="eggNOG" id="KOG1664">
    <property type="taxonomic scope" value="Eukaryota"/>
</dbReference>
<dbReference type="EMBL" id="ACPB03008798">
    <property type="status" value="NOT_ANNOTATED_CDS"/>
    <property type="molecule type" value="Genomic_DNA"/>
</dbReference>
<dbReference type="SUPFAM" id="SSF160527">
    <property type="entry name" value="V-type ATPase subunit E-like"/>
    <property type="match status" value="1"/>
</dbReference>
<keyword evidence="5" id="KW-1185">Reference proteome</keyword>
<keyword evidence="3" id="KW-0406">Ion transport</keyword>
<dbReference type="VEuPathDB" id="VectorBase:RPRC003737"/>
<dbReference type="GO" id="GO:0033178">
    <property type="term" value="C:proton-transporting two-sector ATPase complex, catalytic domain"/>
    <property type="evidence" value="ECO:0007669"/>
    <property type="project" value="InterPro"/>
</dbReference>
<dbReference type="Pfam" id="PF01991">
    <property type="entry name" value="vATP-synt_E"/>
    <property type="match status" value="2"/>
</dbReference>
<dbReference type="InterPro" id="IPR002842">
    <property type="entry name" value="ATPase_V1_Esu"/>
</dbReference>
<dbReference type="InterPro" id="IPR038495">
    <property type="entry name" value="ATPase_E_C"/>
</dbReference>
<dbReference type="Gene3D" id="6.10.250.1620">
    <property type="match status" value="1"/>
</dbReference>
<dbReference type="PANTHER" id="PTHR45715">
    <property type="entry name" value="ATPASE H+-TRANSPORTING V1 SUBUNIT E1A-RELATED"/>
    <property type="match status" value="1"/>
</dbReference>
<dbReference type="STRING" id="13249.T1HI64"/>
<evidence type="ECO:0000256" key="3">
    <source>
        <dbReference type="ARBA" id="ARBA00023065"/>
    </source>
</evidence>
<evidence type="ECO:0000256" key="2">
    <source>
        <dbReference type="ARBA" id="ARBA00022448"/>
    </source>
</evidence>
<accession>T1HI64</accession>